<dbReference type="Pfam" id="PF25816">
    <property type="entry name" value="RamC_N"/>
    <property type="match status" value="1"/>
</dbReference>
<dbReference type="Pfam" id="PF00069">
    <property type="entry name" value="Pkinase"/>
    <property type="match status" value="1"/>
</dbReference>
<dbReference type="EMBL" id="JACHMV010000001">
    <property type="protein sequence ID" value="MBB4771791.1"/>
    <property type="molecule type" value="Genomic_DNA"/>
</dbReference>
<evidence type="ECO:0000313" key="12">
    <source>
        <dbReference type="Proteomes" id="UP001501427"/>
    </source>
</evidence>
<dbReference type="InterPro" id="IPR007822">
    <property type="entry name" value="LANC-like"/>
</dbReference>
<keyword evidence="2" id="KW-0723">Serine/threonine-protein kinase</keyword>
<evidence type="ECO:0000256" key="3">
    <source>
        <dbReference type="ARBA" id="ARBA00022679"/>
    </source>
</evidence>
<feature type="compositionally biased region" description="Basic residues" evidence="7">
    <location>
        <begin position="670"/>
        <end position="689"/>
    </location>
</feature>
<dbReference type="EMBL" id="BAAAHD010000001">
    <property type="protein sequence ID" value="GAA0543456.1"/>
    <property type="molecule type" value="Genomic_DNA"/>
</dbReference>
<dbReference type="InterPro" id="IPR057929">
    <property type="entry name" value="RamC_N"/>
</dbReference>
<dbReference type="Proteomes" id="UP000549343">
    <property type="component" value="Unassembled WGS sequence"/>
</dbReference>
<feature type="region of interest" description="Disordered" evidence="7">
    <location>
        <begin position="596"/>
        <end position="635"/>
    </location>
</feature>
<dbReference type="PANTHER" id="PTHR43289">
    <property type="entry name" value="MITOGEN-ACTIVATED PROTEIN KINASE KINASE KINASE 20-RELATED"/>
    <property type="match status" value="1"/>
</dbReference>
<dbReference type="InterPro" id="IPR012341">
    <property type="entry name" value="6hp_glycosidase-like_sf"/>
</dbReference>
<dbReference type="Gene3D" id="1.50.10.10">
    <property type="match status" value="1"/>
</dbReference>
<keyword evidence="4" id="KW-0547">Nucleotide-binding</keyword>
<accession>A0A7W7I763</accession>
<organism evidence="10 11">
    <name type="scientific">Actinomadura livida</name>
    <dbReference type="NCBI Taxonomy" id="79909"/>
    <lineage>
        <taxon>Bacteria</taxon>
        <taxon>Bacillati</taxon>
        <taxon>Actinomycetota</taxon>
        <taxon>Actinomycetes</taxon>
        <taxon>Streptosporangiales</taxon>
        <taxon>Thermomonosporaceae</taxon>
        <taxon>Actinomadura</taxon>
    </lineage>
</organism>
<evidence type="ECO:0000256" key="2">
    <source>
        <dbReference type="ARBA" id="ARBA00022527"/>
    </source>
</evidence>
<dbReference type="GO" id="GO:0004674">
    <property type="term" value="F:protein serine/threonine kinase activity"/>
    <property type="evidence" value="ECO:0007669"/>
    <property type="project" value="UniProtKB-KW"/>
</dbReference>
<name>A0A7W7I763_9ACTN</name>
<evidence type="ECO:0000256" key="1">
    <source>
        <dbReference type="ARBA" id="ARBA00012513"/>
    </source>
</evidence>
<evidence type="ECO:0000313" key="10">
    <source>
        <dbReference type="EMBL" id="MBB4771791.1"/>
    </source>
</evidence>
<evidence type="ECO:0000313" key="9">
    <source>
        <dbReference type="EMBL" id="GAA0543456.1"/>
    </source>
</evidence>
<evidence type="ECO:0000256" key="7">
    <source>
        <dbReference type="SAM" id="MobiDB-lite"/>
    </source>
</evidence>
<protein>
    <recommendedName>
        <fullName evidence="1">non-specific serine/threonine protein kinase</fullName>
        <ecNumber evidence="1">2.7.11.1</ecNumber>
    </recommendedName>
</protein>
<sequence>MPAGLDPLPEEKDLRAEVTGRIAGSGRAISSQDTWLTVGDPAFHLPRQGWKIHLSARPTTLLETVRRMLPAVLATPCHFKIIRSGRRLRSLNSSTTHPGSIGKAVTVYAAPEHVAGLAHRLADDLAGLEGPRIRSDRRVRPDSPVYYRYGPFGSSYAVDENGDLELVVTAPDGTTRQGAADDSYWQPDWAADPLTGEIASNEGTEGNAAPVVVLGGRYQVERGLTRNGKGWVYRAIDTTEDRPVIVKEARAYVDEDSHGRDSRMRLRNERYVLELLREVDGVPRVIDHFCHDDQEYLAITDMGAPPLGRDVGDNGLYTADPAPRGRSLRALATALLELLDEVHQRGVLVRDLNPNNIVLDDATGRPCLVDFEISHAEDPHLYGWTPGYSPPEQERNDLPTAEADYFSLGATLFYAATGLGPTWLVDDPHNHDVPVLRKKCDTLAQHLVPLIEAARSASAKPMHASFCQGLSGIGASLARAARDLGEDGHLTLVRDAALACEDLAPRMYALTQCCGLAGIGEFFLDLTQSTGDRAHLRQAERVADLVLVRAGGTADAPVFPDTTGRESSGGWSTGTAGILSFLRRLRTLTRRACGWIHRPPPTTVRRSGQRRRAGRVAPAGRSDGHRGNAGLPVAERGWSVSGRGCAVALRCRRRGGRRRRDSRFSGTGRRACRGRSPRAGRRVAGRSIRRSAEPRR</sequence>
<dbReference type="Gene3D" id="1.10.510.10">
    <property type="entry name" value="Transferase(Phosphotransferase) domain 1"/>
    <property type="match status" value="1"/>
</dbReference>
<keyword evidence="6" id="KW-0067">ATP-binding</keyword>
<dbReference type="EC" id="2.7.11.1" evidence="1"/>
<dbReference type="Pfam" id="PF05147">
    <property type="entry name" value="LANC_like"/>
    <property type="match status" value="1"/>
</dbReference>
<dbReference type="SUPFAM" id="SSF56112">
    <property type="entry name" value="Protein kinase-like (PK-like)"/>
    <property type="match status" value="1"/>
</dbReference>
<evidence type="ECO:0000256" key="5">
    <source>
        <dbReference type="ARBA" id="ARBA00022777"/>
    </source>
</evidence>
<feature type="domain" description="Protein kinase" evidence="8">
    <location>
        <begin position="218"/>
        <end position="466"/>
    </location>
</feature>
<dbReference type="AlphaFoldDB" id="A0A7W7I763"/>
<dbReference type="SMART" id="SM00220">
    <property type="entry name" value="S_TKc"/>
    <property type="match status" value="1"/>
</dbReference>
<evidence type="ECO:0000313" key="11">
    <source>
        <dbReference type="Proteomes" id="UP000549343"/>
    </source>
</evidence>
<keyword evidence="12" id="KW-1185">Reference proteome</keyword>
<dbReference type="GO" id="GO:0005975">
    <property type="term" value="P:carbohydrate metabolic process"/>
    <property type="evidence" value="ECO:0007669"/>
    <property type="project" value="InterPro"/>
</dbReference>
<keyword evidence="3 10" id="KW-0808">Transferase</keyword>
<dbReference type="Proteomes" id="UP001501427">
    <property type="component" value="Unassembled WGS sequence"/>
</dbReference>
<dbReference type="PROSITE" id="PS50011">
    <property type="entry name" value="PROTEIN_KINASE_DOM"/>
    <property type="match status" value="1"/>
</dbReference>
<reference evidence="9" key="3">
    <citation type="submission" date="2023-12" db="EMBL/GenBank/DDBJ databases">
        <authorList>
            <person name="Sun Q."/>
            <person name="Inoue M."/>
        </authorList>
    </citation>
    <scope>NUCLEOTIDE SEQUENCE</scope>
    <source>
        <strain evidence="9">JCM 10667</strain>
    </source>
</reference>
<comment type="caution">
    <text evidence="10">The sequence shown here is derived from an EMBL/GenBank/DDBJ whole genome shotgun (WGS) entry which is preliminary data.</text>
</comment>
<dbReference type="SUPFAM" id="SSF158745">
    <property type="entry name" value="LanC-like"/>
    <property type="match status" value="1"/>
</dbReference>
<evidence type="ECO:0000256" key="4">
    <source>
        <dbReference type="ARBA" id="ARBA00022741"/>
    </source>
</evidence>
<reference evidence="10 11" key="2">
    <citation type="submission" date="2020-08" db="EMBL/GenBank/DDBJ databases">
        <title>Sequencing the genomes of 1000 actinobacteria strains.</title>
        <authorList>
            <person name="Klenk H.-P."/>
        </authorList>
    </citation>
    <scope>NUCLEOTIDE SEQUENCE [LARGE SCALE GENOMIC DNA]</scope>
    <source>
        <strain evidence="10 11">DSM 44772</strain>
    </source>
</reference>
<dbReference type="Gene3D" id="3.30.200.20">
    <property type="entry name" value="Phosphorylase Kinase, domain 1"/>
    <property type="match status" value="1"/>
</dbReference>
<dbReference type="InterPro" id="IPR000719">
    <property type="entry name" value="Prot_kinase_dom"/>
</dbReference>
<dbReference type="SMART" id="SM01260">
    <property type="entry name" value="LANC_like"/>
    <property type="match status" value="1"/>
</dbReference>
<evidence type="ECO:0000256" key="6">
    <source>
        <dbReference type="ARBA" id="ARBA00022840"/>
    </source>
</evidence>
<dbReference type="GO" id="GO:0031179">
    <property type="term" value="P:peptide modification"/>
    <property type="evidence" value="ECO:0007669"/>
    <property type="project" value="InterPro"/>
</dbReference>
<gene>
    <name evidence="10" type="ORF">F4557_000209</name>
    <name evidence="9" type="ORF">GCM10009546_01890</name>
</gene>
<feature type="region of interest" description="Disordered" evidence="7">
    <location>
        <begin position="656"/>
        <end position="696"/>
    </location>
</feature>
<keyword evidence="5" id="KW-0418">Kinase</keyword>
<proteinExistence type="predicted"/>
<dbReference type="GO" id="GO:0005524">
    <property type="term" value="F:ATP binding"/>
    <property type="evidence" value="ECO:0007669"/>
    <property type="project" value="UniProtKB-KW"/>
</dbReference>
<evidence type="ECO:0000259" key="8">
    <source>
        <dbReference type="PROSITE" id="PS50011"/>
    </source>
</evidence>
<dbReference type="InterPro" id="IPR011009">
    <property type="entry name" value="Kinase-like_dom_sf"/>
</dbReference>
<dbReference type="PANTHER" id="PTHR43289:SF6">
    <property type="entry name" value="SERINE_THREONINE-PROTEIN KINASE NEKL-3"/>
    <property type="match status" value="1"/>
</dbReference>
<reference evidence="9 12" key="1">
    <citation type="journal article" date="2019" name="Int. J. Syst. Evol. Microbiol.">
        <title>The Global Catalogue of Microorganisms (GCM) 10K type strain sequencing project: providing services to taxonomists for standard genome sequencing and annotation.</title>
        <authorList>
            <consortium name="The Broad Institute Genomics Platform"/>
            <consortium name="The Broad Institute Genome Sequencing Center for Infectious Disease"/>
            <person name="Wu L."/>
            <person name="Ma J."/>
        </authorList>
    </citation>
    <scope>NUCLEOTIDE SEQUENCE [LARGE SCALE GENOMIC DNA]</scope>
    <source>
        <strain evidence="9 12">JCM 10667</strain>
    </source>
</reference>